<dbReference type="PROSITE" id="PS51257">
    <property type="entry name" value="PROKAR_LIPOPROTEIN"/>
    <property type="match status" value="1"/>
</dbReference>
<dbReference type="Pfam" id="PF01522">
    <property type="entry name" value="Polysacc_deac_1"/>
    <property type="match status" value="1"/>
</dbReference>
<evidence type="ECO:0000313" key="4">
    <source>
        <dbReference type="EMBL" id="MCF6136946.1"/>
    </source>
</evidence>
<dbReference type="SUPFAM" id="SSF88713">
    <property type="entry name" value="Glycoside hydrolase/deacetylase"/>
    <property type="match status" value="1"/>
</dbReference>
<feature type="chain" id="PRO_5046545584" evidence="2">
    <location>
        <begin position="22"/>
        <end position="285"/>
    </location>
</feature>
<feature type="signal peptide" evidence="2">
    <location>
        <begin position="1"/>
        <end position="21"/>
    </location>
</feature>
<name>A0ABS9GYV8_9BACL</name>
<keyword evidence="5" id="KW-1185">Reference proteome</keyword>
<accession>A0ABS9GYV8</accession>
<dbReference type="Proteomes" id="UP001649381">
    <property type="component" value="Unassembled WGS sequence"/>
</dbReference>
<evidence type="ECO:0000256" key="1">
    <source>
        <dbReference type="SAM" id="MobiDB-lite"/>
    </source>
</evidence>
<feature type="region of interest" description="Disordered" evidence="1">
    <location>
        <begin position="17"/>
        <end position="90"/>
    </location>
</feature>
<feature type="compositionally biased region" description="Basic and acidic residues" evidence="1">
    <location>
        <begin position="23"/>
        <end position="43"/>
    </location>
</feature>
<dbReference type="EMBL" id="JAKIJS010000001">
    <property type="protein sequence ID" value="MCF6136946.1"/>
    <property type="molecule type" value="Genomic_DNA"/>
</dbReference>
<keyword evidence="2" id="KW-0732">Signal</keyword>
<evidence type="ECO:0000313" key="5">
    <source>
        <dbReference type="Proteomes" id="UP001649381"/>
    </source>
</evidence>
<evidence type="ECO:0000256" key="2">
    <source>
        <dbReference type="SAM" id="SignalP"/>
    </source>
</evidence>
<comment type="caution">
    <text evidence="4">The sequence shown here is derived from an EMBL/GenBank/DDBJ whole genome shotgun (WGS) entry which is preliminary data.</text>
</comment>
<dbReference type="RefSeq" id="WP_236332132.1">
    <property type="nucleotide sequence ID" value="NZ_JAKIJS010000001.1"/>
</dbReference>
<gene>
    <name evidence="4" type="ORF">L2716_04330</name>
</gene>
<reference evidence="4 5" key="1">
    <citation type="submission" date="2022-01" db="EMBL/GenBank/DDBJ databases">
        <title>Alkalihalobacillus sp. EGI L200015, a novel bacterium isolated from a salt lake sediment.</title>
        <authorList>
            <person name="Gao L."/>
            <person name="Fang B.-Z."/>
            <person name="Li W.-J."/>
        </authorList>
    </citation>
    <scope>NUCLEOTIDE SEQUENCE [LARGE SCALE GENOMIC DNA]</scope>
    <source>
        <strain evidence="4 5">KCTC 12718</strain>
    </source>
</reference>
<evidence type="ECO:0000259" key="3">
    <source>
        <dbReference type="PROSITE" id="PS51677"/>
    </source>
</evidence>
<dbReference type="Gene3D" id="3.20.20.370">
    <property type="entry name" value="Glycoside hydrolase/deacetylase"/>
    <property type="match status" value="1"/>
</dbReference>
<dbReference type="InterPro" id="IPR002509">
    <property type="entry name" value="NODB_dom"/>
</dbReference>
<protein>
    <submittedName>
        <fullName evidence="4">Polysaccharide deacetylase family protein</fullName>
    </submittedName>
</protein>
<dbReference type="PROSITE" id="PS51677">
    <property type="entry name" value="NODB"/>
    <property type="match status" value="1"/>
</dbReference>
<proteinExistence type="predicted"/>
<organism evidence="4 5">
    <name type="scientific">Pseudalkalibacillus berkeleyi</name>
    <dbReference type="NCBI Taxonomy" id="1069813"/>
    <lineage>
        <taxon>Bacteria</taxon>
        <taxon>Bacillati</taxon>
        <taxon>Bacillota</taxon>
        <taxon>Bacilli</taxon>
        <taxon>Bacillales</taxon>
        <taxon>Fictibacillaceae</taxon>
        <taxon>Pseudalkalibacillus</taxon>
    </lineage>
</organism>
<dbReference type="CDD" id="cd10917">
    <property type="entry name" value="CE4_NodB_like_6s_7s"/>
    <property type="match status" value="1"/>
</dbReference>
<dbReference type="InterPro" id="IPR011330">
    <property type="entry name" value="Glyco_hydro/deAcase_b/a-brl"/>
</dbReference>
<sequence length="285" mass="32327">MKKILLLLLVVLIAGCGPQTTDQSKEKKKEQSENTDTVHSEKESPEEDENDEGSGSHDEEKDSEEDPAAEDQTVQYTVHPANWTLKTEMETDSEKKTVLLTIDDAPDQHALEMAKKLKDLNVPAIFFVNGHFMDTEKEKEVVKEIYDLGFEIGNHTMSHSNLSKLSEEKQRVEIVQLSEEIESVTGEAPAFFRAPFGVNTDFSKELMKEQEMIFMNWTYGYDWEKEYQTSSSIADIMVNTPLLTDGAILLMHDRTWTNEALVEIVKGLRAKGYSFVNPDQIITGK</sequence>
<dbReference type="PANTHER" id="PTHR10587">
    <property type="entry name" value="GLYCOSYL TRANSFERASE-RELATED"/>
    <property type="match status" value="1"/>
</dbReference>
<dbReference type="InterPro" id="IPR050248">
    <property type="entry name" value="Polysacc_deacetylase_ArnD"/>
</dbReference>
<feature type="domain" description="NodB homology" evidence="3">
    <location>
        <begin position="96"/>
        <end position="276"/>
    </location>
</feature>